<sequence>MGWLFPVIALLIAAFAGVVAALTARHMRETWGVPTRHWLSWYVSLASFCVLFFLQVYGTSPVTENWRMVELDRVDGWMTAGAILTGHAAAYWFVNSRPPKDSGTKED</sequence>
<evidence type="ECO:0000313" key="3">
    <source>
        <dbReference type="Proteomes" id="UP000325122"/>
    </source>
</evidence>
<keyword evidence="1" id="KW-0472">Membrane</keyword>
<reference evidence="2 3" key="1">
    <citation type="submission" date="2019-09" db="EMBL/GenBank/DDBJ databases">
        <authorList>
            <person name="Kevbrin V."/>
            <person name="Grouzdev D.S."/>
        </authorList>
    </citation>
    <scope>NUCLEOTIDE SEQUENCE [LARGE SCALE GENOMIC DNA]</scope>
    <source>
        <strain evidence="2 3">G-192</strain>
    </source>
</reference>
<organism evidence="2 3">
    <name type="scientific">Alkalicaulis satelles</name>
    <dbReference type="NCBI Taxonomy" id="2609175"/>
    <lineage>
        <taxon>Bacteria</taxon>
        <taxon>Pseudomonadati</taxon>
        <taxon>Pseudomonadota</taxon>
        <taxon>Alphaproteobacteria</taxon>
        <taxon>Maricaulales</taxon>
        <taxon>Maricaulaceae</taxon>
        <taxon>Alkalicaulis</taxon>
    </lineage>
</organism>
<dbReference type="RefSeq" id="WP_150021956.1">
    <property type="nucleotide sequence ID" value="NZ_VWOJ01000001.1"/>
</dbReference>
<gene>
    <name evidence="2" type="ORF">F1654_02700</name>
</gene>
<proteinExistence type="predicted"/>
<keyword evidence="1" id="KW-0812">Transmembrane</keyword>
<dbReference type="EMBL" id="VWOJ01000001">
    <property type="protein sequence ID" value="KAA5804925.1"/>
    <property type="molecule type" value="Genomic_DNA"/>
</dbReference>
<feature type="transmembrane region" description="Helical" evidence="1">
    <location>
        <begin position="39"/>
        <end position="57"/>
    </location>
</feature>
<dbReference type="Proteomes" id="UP000325122">
    <property type="component" value="Unassembled WGS sequence"/>
</dbReference>
<accession>A0A5M6ZLY0</accession>
<feature type="transmembrane region" description="Helical" evidence="1">
    <location>
        <begin position="77"/>
        <end position="94"/>
    </location>
</feature>
<keyword evidence="1" id="KW-1133">Transmembrane helix</keyword>
<keyword evidence="3" id="KW-1185">Reference proteome</keyword>
<protein>
    <submittedName>
        <fullName evidence="2">Uncharacterized protein</fullName>
    </submittedName>
</protein>
<evidence type="ECO:0000256" key="1">
    <source>
        <dbReference type="SAM" id="Phobius"/>
    </source>
</evidence>
<name>A0A5M6ZLY0_9PROT</name>
<evidence type="ECO:0000313" key="2">
    <source>
        <dbReference type="EMBL" id="KAA5804925.1"/>
    </source>
</evidence>
<dbReference type="AlphaFoldDB" id="A0A5M6ZLY0"/>
<comment type="caution">
    <text evidence="2">The sequence shown here is derived from an EMBL/GenBank/DDBJ whole genome shotgun (WGS) entry which is preliminary data.</text>
</comment>